<dbReference type="GO" id="GO:0042742">
    <property type="term" value="P:defense response to bacterium"/>
    <property type="evidence" value="ECO:0007669"/>
    <property type="project" value="UniProtKB-KW"/>
</dbReference>
<evidence type="ECO:0000313" key="2">
    <source>
        <dbReference type="EMBL" id="CDL39447.1"/>
    </source>
</evidence>
<comment type="caution">
    <text evidence="2">The sequence shown here is derived from an EMBL/GenBank/DDBJ whole genome shotgun (WGS) entry which is preliminary data.</text>
</comment>
<evidence type="ECO:0000313" key="3">
    <source>
        <dbReference type="Proteomes" id="UP000019194"/>
    </source>
</evidence>
<organism evidence="2 3">
    <name type="scientific">Citrobacter freundii</name>
    <dbReference type="NCBI Taxonomy" id="546"/>
    <lineage>
        <taxon>Bacteria</taxon>
        <taxon>Pseudomonadati</taxon>
        <taxon>Pseudomonadota</taxon>
        <taxon>Gammaproteobacteria</taxon>
        <taxon>Enterobacterales</taxon>
        <taxon>Enterobacteriaceae</taxon>
        <taxon>Citrobacter</taxon>
        <taxon>Citrobacter freundii complex</taxon>
    </lineage>
</organism>
<accession>A0A7G2IQP2</accession>
<dbReference type="Gene3D" id="1.10.1740.240">
    <property type="match status" value="1"/>
</dbReference>
<dbReference type="InterPro" id="IPR023346">
    <property type="entry name" value="Lysozyme-like_dom_sf"/>
</dbReference>
<dbReference type="PANTHER" id="PTHR38107:SF3">
    <property type="entry name" value="LYSOZYME RRRD-RELATED"/>
    <property type="match status" value="1"/>
</dbReference>
<evidence type="ECO:0000256" key="1">
    <source>
        <dbReference type="RuleBase" id="RU003788"/>
    </source>
</evidence>
<dbReference type="InterPro" id="IPR002196">
    <property type="entry name" value="Glyco_hydro_24"/>
</dbReference>
<dbReference type="PANTHER" id="PTHR38107">
    <property type="match status" value="1"/>
</dbReference>
<dbReference type="AlphaFoldDB" id="A0A7G2IQP2"/>
<keyword evidence="1" id="KW-0326">Glycosidase</keyword>
<dbReference type="Pfam" id="PF00959">
    <property type="entry name" value="Phage_lysozyme"/>
    <property type="match status" value="1"/>
</dbReference>
<dbReference type="GO" id="GO:0003796">
    <property type="term" value="F:lysozyme activity"/>
    <property type="evidence" value="ECO:0007669"/>
    <property type="project" value="UniProtKB-EC"/>
</dbReference>
<comment type="catalytic activity">
    <reaction evidence="1">
        <text>Hydrolysis of (1-&gt;4)-beta-linkages between N-acetylmuramic acid and N-acetyl-D-glucosamine residues in a peptidoglycan and between N-acetyl-D-glucosamine residues in chitodextrins.</text>
        <dbReference type="EC" id="3.2.1.17"/>
    </reaction>
</comment>
<dbReference type="InterPro" id="IPR051018">
    <property type="entry name" value="Bacteriophage_GH24"/>
</dbReference>
<comment type="similarity">
    <text evidence="1">Belongs to the glycosyl hydrolase 24 family.</text>
</comment>
<name>A0A7G2IQP2_CITFR</name>
<reference evidence="2 3" key="1">
    <citation type="submission" date="2013-10" db="EMBL/GenBank/DDBJ databases">
        <title>Antibiotic resistance diversity of beta-lactamase producers in the General Hospital Vienna.</title>
        <authorList>
            <person name="Barisic I."/>
            <person name="Mitteregger D."/>
            <person name="Hirschl A.M."/>
            <person name="Noehammer C."/>
            <person name="Wiesinger-Mayr H."/>
        </authorList>
    </citation>
    <scope>NUCLEOTIDE SEQUENCE [LARGE SCALE GENOMIC DNA]</scope>
    <source>
        <strain evidence="2 3">ISC11</strain>
    </source>
</reference>
<dbReference type="GO" id="GO:0031640">
    <property type="term" value="P:killing of cells of another organism"/>
    <property type="evidence" value="ECO:0007669"/>
    <property type="project" value="UniProtKB-KW"/>
</dbReference>
<proteinExistence type="inferred from homology"/>
<keyword evidence="1" id="KW-0081">Bacteriolytic enzyme</keyword>
<keyword evidence="1" id="KW-0929">Antimicrobial</keyword>
<keyword evidence="1" id="KW-0378">Hydrolase</keyword>
<protein>
    <recommendedName>
        <fullName evidence="1">Lysozyme</fullName>
        <ecNumber evidence="1">3.2.1.17</ecNumber>
    </recommendedName>
</protein>
<dbReference type="Proteomes" id="UP000019194">
    <property type="component" value="Unassembled WGS sequence"/>
</dbReference>
<dbReference type="EMBL" id="CBWP010000059">
    <property type="protein sequence ID" value="CDL39447.1"/>
    <property type="molecule type" value="Genomic_DNA"/>
</dbReference>
<dbReference type="GO" id="GO:0016998">
    <property type="term" value="P:cell wall macromolecule catabolic process"/>
    <property type="evidence" value="ECO:0007669"/>
    <property type="project" value="InterPro"/>
</dbReference>
<dbReference type="EC" id="3.2.1.17" evidence="1"/>
<sequence>MPLHSTYFTPACVAFIKQWQGLSLEKYQDKNGVWVIGYGHEITSDESFPAPVSVTQAETLLLADLEICEEFIHQKMPQIKERFQQEALIAWMLSVGISRFCAAEFCSGVISQPENVLTVKYSPVK</sequence>
<dbReference type="SUPFAM" id="SSF53955">
    <property type="entry name" value="Lysozyme-like"/>
    <property type="match status" value="1"/>
</dbReference>
<dbReference type="GO" id="GO:0009253">
    <property type="term" value="P:peptidoglycan catabolic process"/>
    <property type="evidence" value="ECO:0007669"/>
    <property type="project" value="InterPro"/>
</dbReference>